<gene>
    <name evidence="5 11" type="primary">speE</name>
    <name evidence="10" type="ORF">ESZ26_08825</name>
    <name evidence="11" type="ORF">ESZ27_06605</name>
</gene>
<dbReference type="InterPro" id="IPR001045">
    <property type="entry name" value="Spermi_synthase"/>
</dbReference>
<feature type="active site" description="Proton acceptor" evidence="5 6">
    <location>
        <position position="157"/>
    </location>
</feature>
<protein>
    <recommendedName>
        <fullName evidence="5">Polyamine aminopropyltransferase</fullName>
    </recommendedName>
    <alternativeName>
        <fullName evidence="5">Putrescine aminopropyltransferase</fullName>
        <shortName evidence="5">PAPT</shortName>
    </alternativeName>
    <alternativeName>
        <fullName evidence="5">Spermidine synthase</fullName>
        <shortName evidence="5">SPDS</shortName>
        <shortName evidence="5">SPDSY</shortName>
        <ecNumber evidence="5">2.5.1.16</ecNumber>
    </alternativeName>
</protein>
<evidence type="ECO:0000256" key="3">
    <source>
        <dbReference type="ARBA" id="ARBA00023066"/>
    </source>
</evidence>
<comment type="subunit">
    <text evidence="5">Homodimer or homotetramer.</text>
</comment>
<dbReference type="Proteomes" id="UP000321917">
    <property type="component" value="Unassembled WGS sequence"/>
</dbReference>
<evidence type="ECO:0000256" key="5">
    <source>
        <dbReference type="HAMAP-Rule" id="MF_00198"/>
    </source>
</evidence>
<dbReference type="EMBL" id="VOLQ01000009">
    <property type="protein sequence ID" value="TWX69005.1"/>
    <property type="molecule type" value="Genomic_DNA"/>
</dbReference>
<evidence type="ECO:0000256" key="4">
    <source>
        <dbReference type="ARBA" id="ARBA00023115"/>
    </source>
</evidence>
<feature type="binding site" evidence="5">
    <location>
        <begin position="157"/>
        <end position="160"/>
    </location>
    <ligand>
        <name>spermidine</name>
        <dbReference type="ChEBI" id="CHEBI:57834"/>
    </ligand>
</feature>
<feature type="binding site" evidence="5">
    <location>
        <begin position="139"/>
        <end position="140"/>
    </location>
    <ligand>
        <name>S-methyl-5'-thioadenosine</name>
        <dbReference type="ChEBI" id="CHEBI:17509"/>
    </ligand>
</feature>
<dbReference type="Pfam" id="PF17284">
    <property type="entry name" value="Spermine_synt_N"/>
    <property type="match status" value="1"/>
</dbReference>
<feature type="binding site" evidence="5">
    <location>
        <position position="164"/>
    </location>
    <ligand>
        <name>S-methyl-5'-thioadenosine</name>
        <dbReference type="ChEBI" id="CHEBI:17509"/>
    </ligand>
</feature>
<keyword evidence="12" id="KW-1185">Reference proteome</keyword>
<evidence type="ECO:0000256" key="7">
    <source>
        <dbReference type="RuleBase" id="RU003836"/>
    </source>
</evidence>
<comment type="similarity">
    <text evidence="1 5 7">Belongs to the spermidine/spermine synthase family.</text>
</comment>
<evidence type="ECO:0000313" key="11">
    <source>
        <dbReference type="EMBL" id="TWX69005.1"/>
    </source>
</evidence>
<evidence type="ECO:0000313" key="12">
    <source>
        <dbReference type="Proteomes" id="UP000321525"/>
    </source>
</evidence>
<comment type="catalytic activity">
    <reaction evidence="5 8">
        <text>S-adenosyl 3-(methylsulfanyl)propylamine + putrescine = S-methyl-5'-thioadenosine + spermidine + H(+)</text>
        <dbReference type="Rhea" id="RHEA:12721"/>
        <dbReference type="ChEBI" id="CHEBI:15378"/>
        <dbReference type="ChEBI" id="CHEBI:17509"/>
        <dbReference type="ChEBI" id="CHEBI:57443"/>
        <dbReference type="ChEBI" id="CHEBI:57834"/>
        <dbReference type="ChEBI" id="CHEBI:326268"/>
        <dbReference type="EC" id="2.5.1.16"/>
    </reaction>
</comment>
<dbReference type="GO" id="GO:0008295">
    <property type="term" value="P:spermidine biosynthetic process"/>
    <property type="evidence" value="ECO:0007669"/>
    <property type="project" value="UniProtKB-UniRule"/>
</dbReference>
<keyword evidence="3 5" id="KW-0745">Spermidine biosynthesis</keyword>
<keyword evidence="4 5" id="KW-0620">Polyamine biosynthesis</keyword>
<feature type="binding site" evidence="5">
    <location>
        <position position="88"/>
    </location>
    <ligand>
        <name>spermidine</name>
        <dbReference type="ChEBI" id="CHEBI:57834"/>
    </ligand>
</feature>
<dbReference type="Gene3D" id="2.30.140.10">
    <property type="entry name" value="Spermidine synthase, tetramerisation domain"/>
    <property type="match status" value="1"/>
</dbReference>
<dbReference type="SUPFAM" id="SSF53335">
    <property type="entry name" value="S-adenosyl-L-methionine-dependent methyltransferases"/>
    <property type="match status" value="1"/>
</dbReference>
<dbReference type="UniPathway" id="UPA00248">
    <property type="reaction ID" value="UER00314"/>
</dbReference>
<dbReference type="GO" id="GO:0004766">
    <property type="term" value="F:spermidine synthase activity"/>
    <property type="evidence" value="ECO:0007669"/>
    <property type="project" value="UniProtKB-UniRule"/>
</dbReference>
<proteinExistence type="inferred from homology"/>
<dbReference type="GO" id="GO:0005829">
    <property type="term" value="C:cytosol"/>
    <property type="evidence" value="ECO:0007669"/>
    <property type="project" value="TreeGrafter"/>
</dbReference>
<dbReference type="Pfam" id="PF01564">
    <property type="entry name" value="Spermine_synth"/>
    <property type="match status" value="1"/>
</dbReference>
<dbReference type="RefSeq" id="WP_146799378.1">
    <property type="nucleotide sequence ID" value="NZ_VOLP01000011.1"/>
</dbReference>
<dbReference type="InterPro" id="IPR029063">
    <property type="entry name" value="SAM-dependent_MTases_sf"/>
</dbReference>
<dbReference type="EMBL" id="VOLR01000010">
    <property type="protein sequence ID" value="TWX60202.1"/>
    <property type="molecule type" value="Genomic_DNA"/>
</dbReference>
<evidence type="ECO:0000256" key="1">
    <source>
        <dbReference type="ARBA" id="ARBA00007867"/>
    </source>
</evidence>
<evidence type="ECO:0000256" key="8">
    <source>
        <dbReference type="RuleBase" id="RU003837"/>
    </source>
</evidence>
<dbReference type="EC" id="2.5.1.16" evidence="5"/>
<comment type="pathway">
    <text evidence="5">Amine and polyamine biosynthesis; spermidine biosynthesis; spermidine from putrescine: step 1/1.</text>
</comment>
<evidence type="ECO:0000313" key="10">
    <source>
        <dbReference type="EMBL" id="TWX60202.1"/>
    </source>
</evidence>
<dbReference type="PROSITE" id="PS01330">
    <property type="entry name" value="PABS_1"/>
    <property type="match status" value="1"/>
</dbReference>
<dbReference type="PANTHER" id="PTHR11558">
    <property type="entry name" value="SPERMIDINE/SPERMINE SYNTHASE"/>
    <property type="match status" value="1"/>
</dbReference>
<dbReference type="PROSITE" id="PS51006">
    <property type="entry name" value="PABS_2"/>
    <property type="match status" value="1"/>
</dbReference>
<sequence length="285" mass="31963">MHSNLWVEEKFEDFLGIKFKVEKVLFSGKSEFQTVDVVETKGHGKMLLNDGLIMVTERDEFAYHDMISHVPLFVHPDPKNVLVIGGGDGGTAREVIRHQSVKKCTMVEIDVMVVEACKEHIPQTASALNNERIHLIIGDGVQFVKETKEKFDVIIVDSTDPIGPAQPLFGEAFYRDVFNCLTDDGIVVAQGESSWYAMEIQQSLLKVLNNVFPKTYLYSFSNLTYPGGLWSFTFASKQYHPISDFSPERVEKSGLNFDYYNAPLHSAAFALPSFVNKGLSGLIDN</sequence>
<dbReference type="InterPro" id="IPR037163">
    <property type="entry name" value="Spermidine_synt_N_sf"/>
</dbReference>
<comment type="function">
    <text evidence="5">Catalyzes the irreversible transfer of a propylamine group from the amino donor S-adenosylmethioninamine (decarboxy-AdoMet) to putrescine (1,4-diaminobutane) to yield spermidine.</text>
</comment>
<dbReference type="OrthoDB" id="9793120at2"/>
<dbReference type="AlphaFoldDB" id="A0A5C6QJA9"/>
<evidence type="ECO:0000256" key="6">
    <source>
        <dbReference type="PROSITE-ProRule" id="PRU00354"/>
    </source>
</evidence>
<dbReference type="NCBIfam" id="NF002010">
    <property type="entry name" value="PRK00811.1"/>
    <property type="match status" value="1"/>
</dbReference>
<dbReference type="Proteomes" id="UP000321525">
    <property type="component" value="Unassembled WGS sequence"/>
</dbReference>
<dbReference type="HAMAP" id="MF_00198">
    <property type="entry name" value="Spermidine_synth"/>
    <property type="match status" value="1"/>
</dbReference>
<evidence type="ECO:0000313" key="13">
    <source>
        <dbReference type="Proteomes" id="UP000321917"/>
    </source>
</evidence>
<dbReference type="CDD" id="cd02440">
    <property type="entry name" value="AdoMet_MTases"/>
    <property type="match status" value="1"/>
</dbReference>
<dbReference type="InterPro" id="IPR035246">
    <property type="entry name" value="Spermidine_synt_N"/>
</dbReference>
<feature type="binding site" evidence="5">
    <location>
        <position position="108"/>
    </location>
    <ligand>
        <name>S-methyl-5'-thioadenosine</name>
        <dbReference type="ChEBI" id="CHEBI:17509"/>
    </ligand>
</feature>
<organism evidence="11 13">
    <name type="scientific">Colwellia hornerae</name>
    <dbReference type="NCBI Taxonomy" id="89402"/>
    <lineage>
        <taxon>Bacteria</taxon>
        <taxon>Pseudomonadati</taxon>
        <taxon>Pseudomonadota</taxon>
        <taxon>Gammaproteobacteria</taxon>
        <taxon>Alteromonadales</taxon>
        <taxon>Colwelliaceae</taxon>
        <taxon>Colwellia</taxon>
    </lineage>
</organism>
<evidence type="ECO:0000256" key="2">
    <source>
        <dbReference type="ARBA" id="ARBA00022679"/>
    </source>
</evidence>
<feature type="binding site" evidence="5">
    <location>
        <position position="64"/>
    </location>
    <ligand>
        <name>spermidine</name>
        <dbReference type="ChEBI" id="CHEBI:57834"/>
    </ligand>
</feature>
<dbReference type="NCBIfam" id="TIGR00417">
    <property type="entry name" value="speE"/>
    <property type="match status" value="1"/>
</dbReference>
<reference evidence="11 13" key="1">
    <citation type="submission" date="2019-07" db="EMBL/GenBank/DDBJ databases">
        <title>Genomes of sea-ice associated Colwellia species.</title>
        <authorList>
            <person name="Bowman J.P."/>
        </authorList>
    </citation>
    <scope>NUCLEOTIDE SEQUENCE [LARGE SCALE GENOMIC DNA]</scope>
    <source>
        <strain evidence="10 12">ACAM 607</strain>
        <strain evidence="11 13">IC036</strain>
    </source>
</reference>
<keyword evidence="2 5" id="KW-0808">Transferase</keyword>
<dbReference type="Gene3D" id="3.40.50.150">
    <property type="entry name" value="Vaccinia Virus protein VP39"/>
    <property type="match status" value="1"/>
</dbReference>
<comment type="caution">
    <text evidence="11">The sequence shown here is derived from an EMBL/GenBank/DDBJ whole genome shotgun (WGS) entry which is preliminary data.</text>
</comment>
<name>A0A5C6QJA9_9GAMM</name>
<dbReference type="InterPro" id="IPR030374">
    <property type="entry name" value="PABS"/>
</dbReference>
<accession>A0A5C6QJA9</accession>
<feature type="domain" description="PABS" evidence="9">
    <location>
        <begin position="4"/>
        <end position="237"/>
    </location>
</feature>
<dbReference type="PANTHER" id="PTHR11558:SF11">
    <property type="entry name" value="SPERMIDINE SYNTHASE"/>
    <property type="match status" value="1"/>
</dbReference>
<feature type="binding site" evidence="5">
    <location>
        <position position="33"/>
    </location>
    <ligand>
        <name>S-methyl-5'-thioadenosine</name>
        <dbReference type="ChEBI" id="CHEBI:17509"/>
    </ligand>
</feature>
<dbReference type="InterPro" id="IPR030373">
    <property type="entry name" value="PABS_CS"/>
</dbReference>
<evidence type="ECO:0000259" key="9">
    <source>
        <dbReference type="PROSITE" id="PS51006"/>
    </source>
</evidence>